<gene>
    <name evidence="4" type="ORF">BaOVIS_030850</name>
</gene>
<evidence type="ECO:0000256" key="1">
    <source>
        <dbReference type="ARBA" id="ARBA00007626"/>
    </source>
</evidence>
<feature type="region of interest" description="Disordered" evidence="3">
    <location>
        <begin position="116"/>
        <end position="135"/>
    </location>
</feature>
<dbReference type="NCBIfam" id="TIGR00756">
    <property type="entry name" value="PPR"/>
    <property type="match status" value="2"/>
</dbReference>
<dbReference type="Pfam" id="PF13041">
    <property type="entry name" value="PPR_2"/>
    <property type="match status" value="2"/>
</dbReference>
<dbReference type="EMBL" id="BLIY01000024">
    <property type="protein sequence ID" value="GFE55681.1"/>
    <property type="molecule type" value="Genomic_DNA"/>
</dbReference>
<dbReference type="Gene3D" id="1.25.40.10">
    <property type="entry name" value="Tetratricopeptide repeat domain"/>
    <property type="match status" value="3"/>
</dbReference>
<dbReference type="InterPro" id="IPR011990">
    <property type="entry name" value="TPR-like_helical_dom_sf"/>
</dbReference>
<evidence type="ECO:0000256" key="2">
    <source>
        <dbReference type="PROSITE-ProRule" id="PRU00708"/>
    </source>
</evidence>
<comment type="similarity">
    <text evidence="1">Belongs to the PPR family. P subfamily.</text>
</comment>
<name>A0A9W5TDD9_BABOV</name>
<reference evidence="4" key="1">
    <citation type="submission" date="2019-12" db="EMBL/GenBank/DDBJ databases">
        <title>Genome sequence of Babesia ovis.</title>
        <authorList>
            <person name="Yamagishi J."/>
            <person name="Sevinc F."/>
            <person name="Xuan X."/>
        </authorList>
    </citation>
    <scope>NUCLEOTIDE SEQUENCE</scope>
    <source>
        <strain evidence="4">Selcuk</strain>
    </source>
</reference>
<dbReference type="Pfam" id="PF13812">
    <property type="entry name" value="PPR_3"/>
    <property type="match status" value="1"/>
</dbReference>
<feature type="repeat" description="PPR" evidence="2">
    <location>
        <begin position="351"/>
        <end position="385"/>
    </location>
</feature>
<dbReference type="AlphaFoldDB" id="A0A9W5TDD9"/>
<sequence length="665" mass="74762">MYITCFYSYAQKLLKRPTEAFPGLIEDTGLHIKRSTLGAYGEKKISLPSSVTSLKEHLPHTATVDSIFSGIKTDSVTRKAEEGRNTIFNKGTKNNVPLEGLWRLNAAREEVRTCLETGSTTTPSKGNLPPSATDNSNAQVIGATPCQLEQCSLSSEVVEASEQIHAVSENRSSSSPQHMNANVTTQGGNVLNAESQADVLCSKLNGPISSCHDANLHIKHRIAHGDLKGALKVMSEMKSSGLKVTNETYNNLLLGCQGTDKVEIARYIYLCLIADGISPDLTTYNLLIKAHVTASDISSAFTLYRKMEKEGIDADINTFTILIDGLVTKGYSDSAWRLYNYIRTWRLMEPNEPLFTIMIKACVSSNNAEKALAIYDEMQKLNICPSNYTYEALIHCLSRRKDHAHQCFALYNRLKASENRITYDTYLHIFHACEVVGNPRKVNDILRDIHASGFAINEQMALAVARALISDIQSPDASSFDKVSRIKRVWNVVHSLLSVKNTVTPNLMNTIIEVYERAGYYDYALDVLSYFPRLDVKPNNDTYSILLRIFAERMQDPGRFFALWNRVRMKIAPNQELLNMALNMALVSNSSKRTLEILEQMYTAKVYPSSDLIRKLHQKGKNVTQIHIMINKMLSLQKSETYESKKKESQMLQTFINEHKLRSTR</sequence>
<evidence type="ECO:0000313" key="5">
    <source>
        <dbReference type="Proteomes" id="UP001057455"/>
    </source>
</evidence>
<feature type="repeat" description="PPR" evidence="2">
    <location>
        <begin position="280"/>
        <end position="314"/>
    </location>
</feature>
<comment type="caution">
    <text evidence="4">The sequence shown here is derived from an EMBL/GenBank/DDBJ whole genome shotgun (WGS) entry which is preliminary data.</text>
</comment>
<proteinExistence type="inferred from homology"/>
<evidence type="ECO:0000256" key="3">
    <source>
        <dbReference type="SAM" id="MobiDB-lite"/>
    </source>
</evidence>
<dbReference type="InterPro" id="IPR050872">
    <property type="entry name" value="PPR_P_subfamily"/>
</dbReference>
<evidence type="ECO:0000313" key="4">
    <source>
        <dbReference type="EMBL" id="GFE55681.1"/>
    </source>
</evidence>
<keyword evidence="5" id="KW-1185">Reference proteome</keyword>
<accession>A0A9W5TDD9</accession>
<dbReference type="PANTHER" id="PTHR46128:SF329">
    <property type="entry name" value="MITOCHONDRIAL GROUP I INTRON SPLICING FACTOR DMR1"/>
    <property type="match status" value="1"/>
</dbReference>
<dbReference type="Pfam" id="PF01535">
    <property type="entry name" value="PPR"/>
    <property type="match status" value="1"/>
</dbReference>
<dbReference type="OrthoDB" id="185373at2759"/>
<dbReference type="PANTHER" id="PTHR46128">
    <property type="entry name" value="MITOCHONDRIAL GROUP I INTRON SPLICING FACTOR CCM1"/>
    <property type="match status" value="1"/>
</dbReference>
<protein>
    <submittedName>
        <fullName evidence="4">Pentatricopeptide repeat domain-containing, putative</fullName>
    </submittedName>
</protein>
<dbReference type="Proteomes" id="UP001057455">
    <property type="component" value="Unassembled WGS sequence"/>
</dbReference>
<organism evidence="4 5">
    <name type="scientific">Babesia ovis</name>
    <dbReference type="NCBI Taxonomy" id="5869"/>
    <lineage>
        <taxon>Eukaryota</taxon>
        <taxon>Sar</taxon>
        <taxon>Alveolata</taxon>
        <taxon>Apicomplexa</taxon>
        <taxon>Aconoidasida</taxon>
        <taxon>Piroplasmida</taxon>
        <taxon>Babesiidae</taxon>
        <taxon>Babesia</taxon>
    </lineage>
</organism>
<dbReference type="InterPro" id="IPR002885">
    <property type="entry name" value="PPR_rpt"/>
</dbReference>
<dbReference type="PROSITE" id="PS51375">
    <property type="entry name" value="PPR"/>
    <property type="match status" value="2"/>
</dbReference>